<reference evidence="7" key="1">
    <citation type="submission" date="2022-02" db="EMBL/GenBank/DDBJ databases">
        <title>Draft Genome Sequence of Bacillus vallismortis Strain BL01, Isolated from Artemisia lerchiana Web. Roots.</title>
        <authorList>
            <person name="Chebotar V.K."/>
            <person name="Gancheva M.S."/>
            <person name="Chizhevskaya E.P."/>
            <person name="Komarova O.V."/>
            <person name="Baganova M.E."/>
            <person name="Zaplatkin A.N."/>
            <person name="Pishchik V.N."/>
        </authorList>
    </citation>
    <scope>NUCLEOTIDE SEQUENCE</scope>
    <source>
        <strain evidence="7">BL01</strain>
    </source>
</reference>
<evidence type="ECO:0000259" key="6">
    <source>
        <dbReference type="PROSITE" id="PS51645"/>
    </source>
</evidence>
<dbReference type="PROSITE" id="PS00394">
    <property type="entry name" value="DNA_PHOTOLYASES_1_1"/>
    <property type="match status" value="1"/>
</dbReference>
<evidence type="ECO:0000313" key="7">
    <source>
        <dbReference type="EMBL" id="USP96987.1"/>
    </source>
</evidence>
<keyword evidence="8" id="KW-1185">Reference proteome</keyword>
<dbReference type="SUPFAM" id="SSF48173">
    <property type="entry name" value="Cryptochrome/photolyase FAD-binding domain"/>
    <property type="match status" value="1"/>
</dbReference>
<dbReference type="Pfam" id="PF03441">
    <property type="entry name" value="FAD_binding_7"/>
    <property type="match status" value="1"/>
</dbReference>
<dbReference type="Pfam" id="PF00875">
    <property type="entry name" value="DNA_photolyase"/>
    <property type="match status" value="1"/>
</dbReference>
<proteinExistence type="inferred from homology"/>
<feature type="domain" description="Photolyase/cryptochrome alpha/beta" evidence="6">
    <location>
        <begin position="2"/>
        <end position="133"/>
    </location>
</feature>
<dbReference type="PANTHER" id="PTHR11455">
    <property type="entry name" value="CRYPTOCHROME"/>
    <property type="match status" value="1"/>
</dbReference>
<dbReference type="Proteomes" id="UP001057348">
    <property type="component" value="Chromosome"/>
</dbReference>
<dbReference type="InterPro" id="IPR014729">
    <property type="entry name" value="Rossmann-like_a/b/a_fold"/>
</dbReference>
<dbReference type="RefSeq" id="WP_253269068.1">
    <property type="nucleotide sequence ID" value="NZ_CP092751.1"/>
</dbReference>
<dbReference type="InterPro" id="IPR006050">
    <property type="entry name" value="DNA_photolyase_N"/>
</dbReference>
<comment type="similarity">
    <text evidence="5">Belongs to the DNA photolyase family.</text>
</comment>
<dbReference type="Gene3D" id="3.40.50.620">
    <property type="entry name" value="HUPs"/>
    <property type="match status" value="1"/>
</dbReference>
<keyword evidence="4 5" id="KW-0157">Chromophore</keyword>
<evidence type="ECO:0000256" key="3">
    <source>
        <dbReference type="ARBA" id="ARBA00022827"/>
    </source>
</evidence>
<evidence type="ECO:0000256" key="1">
    <source>
        <dbReference type="ARBA" id="ARBA00001974"/>
    </source>
</evidence>
<dbReference type="InterPro" id="IPR005101">
    <property type="entry name" value="Cryptochr/Photolyase_FAD-bd"/>
</dbReference>
<keyword evidence="2 5" id="KW-0285">Flavoprotein</keyword>
<dbReference type="InterPro" id="IPR002081">
    <property type="entry name" value="Cryptochrome/DNA_photolyase_1"/>
</dbReference>
<dbReference type="Gene3D" id="1.25.40.80">
    <property type="match status" value="1"/>
</dbReference>
<dbReference type="Gene3D" id="1.10.579.10">
    <property type="entry name" value="DNA Cyclobutane Dipyrimidine Photolyase, subunit A, domain 3"/>
    <property type="match status" value="1"/>
</dbReference>
<dbReference type="EMBL" id="CP092751">
    <property type="protein sequence ID" value="USP96987.1"/>
    <property type="molecule type" value="Genomic_DNA"/>
</dbReference>
<evidence type="ECO:0000313" key="8">
    <source>
        <dbReference type="Proteomes" id="UP001057348"/>
    </source>
</evidence>
<keyword evidence="3 5" id="KW-0274">FAD</keyword>
<gene>
    <name evidence="7" type="ORF">MKF32_08080</name>
</gene>
<evidence type="ECO:0000256" key="5">
    <source>
        <dbReference type="RuleBase" id="RU004182"/>
    </source>
</evidence>
<comment type="cofactor">
    <cofactor evidence="1">
        <name>FAD</name>
        <dbReference type="ChEBI" id="CHEBI:57692"/>
    </cofactor>
</comment>
<dbReference type="SUPFAM" id="SSF52425">
    <property type="entry name" value="Cryptochrome/photolyase, N-terminal domain"/>
    <property type="match status" value="1"/>
</dbReference>
<protein>
    <submittedName>
        <fullName evidence="7">DNA photolyase family protein</fullName>
    </submittedName>
</protein>
<dbReference type="PANTHER" id="PTHR11455:SF9">
    <property type="entry name" value="CRYPTOCHROME CIRCADIAN CLOCK 5 ISOFORM X1"/>
    <property type="match status" value="1"/>
</dbReference>
<accession>A0ABY4Y3X7</accession>
<name>A0ABY4Y3X7_BACVA</name>
<evidence type="ECO:0000256" key="2">
    <source>
        <dbReference type="ARBA" id="ARBA00022630"/>
    </source>
</evidence>
<dbReference type="InterPro" id="IPR036134">
    <property type="entry name" value="Crypto/Photolyase_FAD-like_sf"/>
</dbReference>
<dbReference type="InterPro" id="IPR018394">
    <property type="entry name" value="DNA_photolyase_1_CS_C"/>
</dbReference>
<evidence type="ECO:0000256" key="4">
    <source>
        <dbReference type="ARBA" id="ARBA00022991"/>
    </source>
</evidence>
<dbReference type="PROSITE" id="PS51645">
    <property type="entry name" value="PHR_CRY_ALPHA_BETA"/>
    <property type="match status" value="1"/>
</dbReference>
<sequence length="477" mass="56031">MKVVIVWFRRDLRLEDNTALSKAISYSKQKQAGLLPIFQIDPHFVDMKYDMSHEYFFKTLSVFTNEARQKGLYLHIFYLEAIHMFRRLMDAYEIDAVFYNQDDAGYGAQRDHEVSAFLRKNGIYPSPWTDAHIHGADDIVKQDGSMYKVFTPYFRSWSKAEKPKMMEIDPHFLCSTQMIRNQSLSNQGERVLEHLVQSSKRHWVHVDASIAKEALFRFIDEKLSMYHKNRDMPFANSTSKLSRFLKTGVLSPRMVYYAVLQHESPQGAKDVFIKELAWRDFYNMVYAAHPHMAETEIDERFRNISWNHDHKLFQAWCEGRTGFPIVDAGMRQLNKEGWMHNRLRMITASFLVKEFLIDWRLGEAYFADKLIDYDPASNIGGWQWAASVGTDAVPYFRIFNPVIQSKKFDPDGLFIKRYIPELKHIPDEFLHEPWKMTPQIEGSSSCIIGEDYPNPLIDHQVQRRLAIETYETAKNMT</sequence>
<organism evidence="7 8">
    <name type="scientific">Bacillus vallismortis</name>
    <dbReference type="NCBI Taxonomy" id="72361"/>
    <lineage>
        <taxon>Bacteria</taxon>
        <taxon>Bacillati</taxon>
        <taxon>Bacillota</taxon>
        <taxon>Bacilli</taxon>
        <taxon>Bacillales</taxon>
        <taxon>Bacillaceae</taxon>
        <taxon>Bacillus</taxon>
    </lineage>
</organism>
<dbReference type="PRINTS" id="PR00147">
    <property type="entry name" value="DNAPHOTLYASE"/>
</dbReference>
<dbReference type="InterPro" id="IPR036155">
    <property type="entry name" value="Crypto/Photolyase_N_sf"/>
</dbReference>